<reference evidence="22" key="1">
    <citation type="submission" date="2016-03" db="EMBL/GenBank/DDBJ databases">
        <authorList>
            <person name="Devillers Hugo."/>
        </authorList>
    </citation>
    <scope>NUCLEOTIDE SEQUENCE [LARGE SCALE GENOMIC DNA]</scope>
</reference>
<keyword evidence="11 17" id="KW-0863">Zinc-finger</keyword>
<evidence type="ECO:0000256" key="1">
    <source>
        <dbReference type="ARBA" id="ARBA00000900"/>
    </source>
</evidence>
<comment type="subcellular location">
    <subcellularLocation>
        <location evidence="3">Endosome</location>
    </subcellularLocation>
    <subcellularLocation>
        <location evidence="4">Lysosome</location>
    </subcellularLocation>
    <subcellularLocation>
        <location evidence="2">Membrane</location>
        <topology evidence="2">Peripheral membrane protein</topology>
    </subcellularLocation>
</comment>
<evidence type="ECO:0000259" key="19">
    <source>
        <dbReference type="PROSITE" id="PS50089"/>
    </source>
</evidence>
<keyword evidence="12" id="KW-0833">Ubl conjugation pathway</keyword>
<dbReference type="GO" id="GO:0070936">
    <property type="term" value="P:protein K48-linked ubiquitination"/>
    <property type="evidence" value="ECO:0007669"/>
    <property type="project" value="TreeGrafter"/>
</dbReference>
<evidence type="ECO:0000256" key="17">
    <source>
        <dbReference type="PROSITE-ProRule" id="PRU00175"/>
    </source>
</evidence>
<feature type="region of interest" description="Disordered" evidence="18">
    <location>
        <begin position="109"/>
        <end position="141"/>
    </location>
</feature>
<keyword evidence="10" id="KW-0967">Endosome</keyword>
<evidence type="ECO:0000313" key="21">
    <source>
        <dbReference type="EMBL" id="SCV03828.1"/>
    </source>
</evidence>
<sequence>MPGPEFVNSFAEWQTDDLVHNCLNCQTKFTFMVRKHHCRCCGGIFCANCSDKFLWYNKRKVKVVRRKDEFEAIEFPPHRTCASCYENLTEMHLVVTKWGDKRGLQAVSSGATARSNRGSGIGERNSELTNSLPTSSSASSFQANEVAKKSIVADTPGEVDLDANRCPICNADLSKVAEPLSIEHIQKCVHNAEMTQQHHKQQQGTSSSANNPFLQNRMLVYVIQPSSIVPPLSSTLECPECPICFEEMRDGDKVGRLECLCVFHYDCIKSWFKKKSQKVKASSAKCASKNFCPLHDAVF</sequence>
<dbReference type="EC" id="2.3.2.27" evidence="6"/>
<evidence type="ECO:0000256" key="13">
    <source>
        <dbReference type="ARBA" id="ARBA00022833"/>
    </source>
</evidence>
<dbReference type="GO" id="GO:0043161">
    <property type="term" value="P:proteasome-mediated ubiquitin-dependent protein catabolic process"/>
    <property type="evidence" value="ECO:0007669"/>
    <property type="project" value="TreeGrafter"/>
</dbReference>
<feature type="domain" description="RING-type" evidence="19">
    <location>
        <begin position="241"/>
        <end position="296"/>
    </location>
</feature>
<dbReference type="SUPFAM" id="SSF57903">
    <property type="entry name" value="FYVE/PHD zinc finger"/>
    <property type="match status" value="1"/>
</dbReference>
<evidence type="ECO:0000256" key="15">
    <source>
        <dbReference type="ARBA" id="ARBA00023228"/>
    </source>
</evidence>
<evidence type="ECO:0000256" key="14">
    <source>
        <dbReference type="ARBA" id="ARBA00023136"/>
    </source>
</evidence>
<evidence type="ECO:0000256" key="12">
    <source>
        <dbReference type="ARBA" id="ARBA00022786"/>
    </source>
</evidence>
<dbReference type="InterPro" id="IPR051878">
    <property type="entry name" value="ZNRF_ubiq-protein_ligase"/>
</dbReference>
<evidence type="ECO:0000256" key="16">
    <source>
        <dbReference type="ARBA" id="ARBA00023288"/>
    </source>
</evidence>
<evidence type="ECO:0000256" key="2">
    <source>
        <dbReference type="ARBA" id="ARBA00004170"/>
    </source>
</evidence>
<proteinExistence type="predicted"/>
<accession>A0A1G4KH64</accession>
<dbReference type="GO" id="GO:0008270">
    <property type="term" value="F:zinc ion binding"/>
    <property type="evidence" value="ECO:0007669"/>
    <property type="project" value="UniProtKB-KW"/>
</dbReference>
<dbReference type="PANTHER" id="PTHR46661">
    <property type="entry name" value="E3 UBIQUITIN-PROTEIN LIGASE ZNRF1-LIKE PROTEIN"/>
    <property type="match status" value="1"/>
</dbReference>
<evidence type="ECO:0000256" key="9">
    <source>
        <dbReference type="ARBA" id="ARBA00022723"/>
    </source>
</evidence>
<evidence type="ECO:0000256" key="11">
    <source>
        <dbReference type="ARBA" id="ARBA00022771"/>
    </source>
</evidence>
<keyword evidence="9" id="KW-0479">Metal-binding</keyword>
<dbReference type="PROSITE" id="PS50089">
    <property type="entry name" value="ZF_RING_2"/>
    <property type="match status" value="1"/>
</dbReference>
<evidence type="ECO:0000256" key="7">
    <source>
        <dbReference type="ARBA" id="ARBA00022679"/>
    </source>
</evidence>
<evidence type="ECO:0000256" key="6">
    <source>
        <dbReference type="ARBA" id="ARBA00012483"/>
    </source>
</evidence>
<keyword evidence="7" id="KW-0808">Transferase</keyword>
<name>A0A1G4KH64_9SACH</name>
<keyword evidence="14" id="KW-0472">Membrane</keyword>
<protein>
    <recommendedName>
        <fullName evidence="6">RING-type E3 ubiquitin transferase</fullName>
        <ecNumber evidence="6">2.3.2.27</ecNumber>
    </recommendedName>
</protein>
<comment type="catalytic activity">
    <reaction evidence="1">
        <text>S-ubiquitinyl-[E2 ubiquitin-conjugating enzyme]-L-cysteine + [acceptor protein]-L-lysine = [E2 ubiquitin-conjugating enzyme]-L-cysteine + N(6)-ubiquitinyl-[acceptor protein]-L-lysine.</text>
        <dbReference type="EC" id="2.3.2.27"/>
    </reaction>
</comment>
<comment type="pathway">
    <text evidence="5">Protein modification; protein ubiquitination.</text>
</comment>
<dbReference type="InterPro" id="IPR013083">
    <property type="entry name" value="Znf_RING/FYVE/PHD"/>
</dbReference>
<evidence type="ECO:0000256" key="8">
    <source>
        <dbReference type="ARBA" id="ARBA00022707"/>
    </source>
</evidence>
<dbReference type="GO" id="GO:0005768">
    <property type="term" value="C:endosome"/>
    <property type="evidence" value="ECO:0007669"/>
    <property type="project" value="UniProtKB-SubCell"/>
</dbReference>
<evidence type="ECO:0000313" key="22">
    <source>
        <dbReference type="Proteomes" id="UP000189911"/>
    </source>
</evidence>
<feature type="compositionally biased region" description="Polar residues" evidence="18">
    <location>
        <begin position="109"/>
        <end position="118"/>
    </location>
</feature>
<dbReference type="SMART" id="SM00184">
    <property type="entry name" value="RING"/>
    <property type="match status" value="1"/>
</dbReference>
<dbReference type="GO" id="GO:0061630">
    <property type="term" value="F:ubiquitin protein ligase activity"/>
    <property type="evidence" value="ECO:0007669"/>
    <property type="project" value="UniProtKB-EC"/>
</dbReference>
<feature type="domain" description="FYVE-type" evidence="20">
    <location>
        <begin position="16"/>
        <end position="89"/>
    </location>
</feature>
<evidence type="ECO:0000259" key="20">
    <source>
        <dbReference type="PROSITE" id="PS50178"/>
    </source>
</evidence>
<dbReference type="Gene3D" id="3.30.40.10">
    <property type="entry name" value="Zinc/RING finger domain, C3HC4 (zinc finger)"/>
    <property type="match status" value="2"/>
</dbReference>
<keyword evidence="22" id="KW-1185">Reference proteome</keyword>
<evidence type="ECO:0000256" key="3">
    <source>
        <dbReference type="ARBA" id="ARBA00004177"/>
    </source>
</evidence>
<evidence type="ECO:0000256" key="18">
    <source>
        <dbReference type="SAM" id="MobiDB-lite"/>
    </source>
</evidence>
<dbReference type="PROSITE" id="PS50178">
    <property type="entry name" value="ZF_FYVE"/>
    <property type="match status" value="1"/>
</dbReference>
<gene>
    <name evidence="21" type="ORF">LANO_0G06502G</name>
</gene>
<dbReference type="GO" id="GO:0032266">
    <property type="term" value="F:phosphatidylinositol-3-phosphate binding"/>
    <property type="evidence" value="ECO:0007669"/>
    <property type="project" value="UniProtKB-ARBA"/>
</dbReference>
<dbReference type="Pfam" id="PF01363">
    <property type="entry name" value="FYVE"/>
    <property type="match status" value="1"/>
</dbReference>
<dbReference type="PANTHER" id="PTHR46661:SF4">
    <property type="entry name" value="RING-TYPE DOMAIN-CONTAINING PROTEIN"/>
    <property type="match status" value="1"/>
</dbReference>
<dbReference type="InterPro" id="IPR011011">
    <property type="entry name" value="Znf_FYVE_PHD"/>
</dbReference>
<dbReference type="SMART" id="SM00064">
    <property type="entry name" value="FYVE"/>
    <property type="match status" value="1"/>
</dbReference>
<dbReference type="InterPro" id="IPR001841">
    <property type="entry name" value="Znf_RING"/>
</dbReference>
<dbReference type="InterPro" id="IPR017455">
    <property type="entry name" value="Znf_FYVE-rel"/>
</dbReference>
<keyword evidence="8" id="KW-0519">Myristate</keyword>
<dbReference type="Pfam" id="PF13639">
    <property type="entry name" value="zf-RING_2"/>
    <property type="match status" value="1"/>
</dbReference>
<keyword evidence="15" id="KW-0458">Lysosome</keyword>
<organism evidence="21 22">
    <name type="scientific">Lachancea nothofagi CBS 11611</name>
    <dbReference type="NCBI Taxonomy" id="1266666"/>
    <lineage>
        <taxon>Eukaryota</taxon>
        <taxon>Fungi</taxon>
        <taxon>Dikarya</taxon>
        <taxon>Ascomycota</taxon>
        <taxon>Saccharomycotina</taxon>
        <taxon>Saccharomycetes</taxon>
        <taxon>Saccharomycetales</taxon>
        <taxon>Saccharomycetaceae</taxon>
        <taxon>Lachancea</taxon>
    </lineage>
</organism>
<keyword evidence="16" id="KW-0449">Lipoprotein</keyword>
<dbReference type="EMBL" id="LT598453">
    <property type="protein sequence ID" value="SCV03828.1"/>
    <property type="molecule type" value="Genomic_DNA"/>
</dbReference>
<dbReference type="InterPro" id="IPR000306">
    <property type="entry name" value="Znf_FYVE"/>
</dbReference>
<dbReference type="Proteomes" id="UP000189911">
    <property type="component" value="Chromosome G"/>
</dbReference>
<dbReference type="GO" id="GO:0098588">
    <property type="term" value="C:bounding membrane of organelle"/>
    <property type="evidence" value="ECO:0007669"/>
    <property type="project" value="UniProtKB-ARBA"/>
</dbReference>
<dbReference type="SUPFAM" id="SSF57850">
    <property type="entry name" value="RING/U-box"/>
    <property type="match status" value="1"/>
</dbReference>
<dbReference type="AlphaFoldDB" id="A0A1G4KH64"/>
<keyword evidence="13" id="KW-0862">Zinc</keyword>
<evidence type="ECO:0000256" key="10">
    <source>
        <dbReference type="ARBA" id="ARBA00022753"/>
    </source>
</evidence>
<dbReference type="OrthoDB" id="660555at2759"/>
<evidence type="ECO:0000256" key="4">
    <source>
        <dbReference type="ARBA" id="ARBA00004371"/>
    </source>
</evidence>
<evidence type="ECO:0000256" key="5">
    <source>
        <dbReference type="ARBA" id="ARBA00004906"/>
    </source>
</evidence>